<keyword evidence="1" id="KW-1133">Transmembrane helix</keyword>
<protein>
    <submittedName>
        <fullName evidence="3">Uncharacterized protein</fullName>
    </submittedName>
</protein>
<proteinExistence type="predicted"/>
<accession>A0A5C5ZYR5</accession>
<keyword evidence="4" id="KW-1185">Reference proteome</keyword>
<evidence type="ECO:0000313" key="3">
    <source>
        <dbReference type="EMBL" id="TWT91443.1"/>
    </source>
</evidence>
<keyword evidence="1" id="KW-0472">Membrane</keyword>
<evidence type="ECO:0000313" key="4">
    <source>
        <dbReference type="Proteomes" id="UP000316213"/>
    </source>
</evidence>
<dbReference type="AlphaFoldDB" id="A0A5C5ZYR5"/>
<feature type="transmembrane region" description="Helical" evidence="1">
    <location>
        <begin position="7"/>
        <end position="26"/>
    </location>
</feature>
<comment type="caution">
    <text evidence="3">The sequence shown here is derived from an EMBL/GenBank/DDBJ whole genome shotgun (WGS) entry which is preliminary data.</text>
</comment>
<reference evidence="3 4" key="1">
    <citation type="submission" date="2019-02" db="EMBL/GenBank/DDBJ databases">
        <title>Deep-cultivation of Planctomycetes and their phenomic and genomic characterization uncovers novel biology.</title>
        <authorList>
            <person name="Wiegand S."/>
            <person name="Jogler M."/>
            <person name="Boedeker C."/>
            <person name="Pinto D."/>
            <person name="Vollmers J."/>
            <person name="Rivas-Marin E."/>
            <person name="Kohn T."/>
            <person name="Peeters S.H."/>
            <person name="Heuer A."/>
            <person name="Rast P."/>
            <person name="Oberbeckmann S."/>
            <person name="Bunk B."/>
            <person name="Jeske O."/>
            <person name="Meyerdierks A."/>
            <person name="Storesund J.E."/>
            <person name="Kallscheuer N."/>
            <person name="Luecker S."/>
            <person name="Lage O.M."/>
            <person name="Pohl T."/>
            <person name="Merkel B.J."/>
            <person name="Hornburger P."/>
            <person name="Mueller R.-W."/>
            <person name="Bruemmer F."/>
            <person name="Labrenz M."/>
            <person name="Spormann A.M."/>
            <person name="Op Den Camp H."/>
            <person name="Overmann J."/>
            <person name="Amann R."/>
            <person name="Jetten M.S.M."/>
            <person name="Mascher T."/>
            <person name="Medema M.H."/>
            <person name="Devos D.P."/>
            <person name="Kaster A.-K."/>
            <person name="Ovreas L."/>
            <person name="Rohde M."/>
            <person name="Galperin M.Y."/>
            <person name="Jogler C."/>
        </authorList>
    </citation>
    <scope>NUCLEOTIDE SEQUENCE [LARGE SCALE GENOMIC DNA]</scope>
    <source>
        <strain evidence="3 4">Pla100</strain>
    </source>
</reference>
<dbReference type="EMBL" id="SJPM01000015">
    <property type="protein sequence ID" value="TWT91394.1"/>
    <property type="molecule type" value="Genomic_DNA"/>
</dbReference>
<keyword evidence="1" id="KW-0812">Transmembrane</keyword>
<organism evidence="3 4">
    <name type="scientific">Neorhodopirellula pilleata</name>
    <dbReference type="NCBI Taxonomy" id="2714738"/>
    <lineage>
        <taxon>Bacteria</taxon>
        <taxon>Pseudomonadati</taxon>
        <taxon>Planctomycetota</taxon>
        <taxon>Planctomycetia</taxon>
        <taxon>Pirellulales</taxon>
        <taxon>Pirellulaceae</taxon>
        <taxon>Neorhodopirellula</taxon>
    </lineage>
</organism>
<gene>
    <name evidence="2" type="ORF">Pla100_52440</name>
    <name evidence="3" type="ORF">Pla100_52930</name>
</gene>
<evidence type="ECO:0000256" key="1">
    <source>
        <dbReference type="SAM" id="Phobius"/>
    </source>
</evidence>
<dbReference type="EMBL" id="SJPM01000015">
    <property type="protein sequence ID" value="TWT91443.1"/>
    <property type="molecule type" value="Genomic_DNA"/>
</dbReference>
<sequence>MKFLENVLMVYLSIGMFTAAAFHLVFGEADGSTLASVLVFWPVYWFMAIVFAAAAAGAPY</sequence>
<feature type="transmembrane region" description="Helical" evidence="1">
    <location>
        <begin position="38"/>
        <end position="58"/>
    </location>
</feature>
<dbReference type="RefSeq" id="WP_146581295.1">
    <property type="nucleotide sequence ID" value="NZ_SJPM01000015.1"/>
</dbReference>
<name>A0A5C5ZYR5_9BACT</name>
<evidence type="ECO:0000313" key="2">
    <source>
        <dbReference type="EMBL" id="TWT91394.1"/>
    </source>
</evidence>
<dbReference type="Proteomes" id="UP000316213">
    <property type="component" value="Unassembled WGS sequence"/>
</dbReference>